<accession>A0ABS0DFA2</accession>
<proteinExistence type="predicted"/>
<comment type="caution">
    <text evidence="4">The sequence shown here is derived from an EMBL/GenBank/DDBJ whole genome shotgun (WGS) entry which is preliminary data.</text>
</comment>
<feature type="compositionally biased region" description="Basic residues" evidence="1">
    <location>
        <begin position="160"/>
        <end position="171"/>
    </location>
</feature>
<keyword evidence="5" id="KW-1185">Reference proteome</keyword>
<feature type="compositionally biased region" description="Low complexity" evidence="1">
    <location>
        <begin position="269"/>
        <end position="281"/>
    </location>
</feature>
<evidence type="ECO:0000256" key="1">
    <source>
        <dbReference type="SAM" id="MobiDB-lite"/>
    </source>
</evidence>
<evidence type="ECO:0000259" key="3">
    <source>
        <dbReference type="Pfam" id="PF20177"/>
    </source>
</evidence>
<keyword evidence="2" id="KW-1133">Transmembrane helix</keyword>
<protein>
    <recommendedName>
        <fullName evidence="3">DUF6542 domain-containing protein</fullName>
    </recommendedName>
</protein>
<feature type="compositionally biased region" description="Basic and acidic residues" evidence="1">
    <location>
        <begin position="172"/>
        <end position="213"/>
    </location>
</feature>
<dbReference type="EMBL" id="JADLQN010000001">
    <property type="protein sequence ID" value="MBF6355363.1"/>
    <property type="molecule type" value="Genomic_DNA"/>
</dbReference>
<dbReference type="Pfam" id="PF20177">
    <property type="entry name" value="DUF6542"/>
    <property type="match status" value="1"/>
</dbReference>
<feature type="transmembrane region" description="Helical" evidence="2">
    <location>
        <begin position="77"/>
        <end position="96"/>
    </location>
</feature>
<evidence type="ECO:0000313" key="5">
    <source>
        <dbReference type="Proteomes" id="UP000707731"/>
    </source>
</evidence>
<evidence type="ECO:0000256" key="2">
    <source>
        <dbReference type="SAM" id="Phobius"/>
    </source>
</evidence>
<evidence type="ECO:0000313" key="4">
    <source>
        <dbReference type="EMBL" id="MBF6355363.1"/>
    </source>
</evidence>
<sequence length="320" mass="34247">MAASQRVRSRVPALQRSILPTVPGVPAWSAVLVAIGCTLLGFLLDASGDNTELTATFSTLYVVGCVAAALAVRMRGLFTTMVLPPLLLFFAVPLAYRQLSGGGSGLKDILLNLAIPLVNRFPTMMIATVLVWAIGAYRTVAYRKETGRGTADRGAASRAGTKRGAAKRGGTKHGDAKRGDAERGDAKRGQAERPAGRSRGTDKRPLRAQDEPGGKPAGRRKVKPPRSQSVEDMVTDKYEAPQLGRRPSKEVADTPPRVGGRPPREGRPTARSTAARATAARAEPEPTRGRTRGATPPHPQANVRYRDRDAGRPRRKPESL</sequence>
<feature type="region of interest" description="Disordered" evidence="1">
    <location>
        <begin position="147"/>
        <end position="320"/>
    </location>
</feature>
<organism evidence="4 5">
    <name type="scientific">Nocardia higoensis</name>
    <dbReference type="NCBI Taxonomy" id="228599"/>
    <lineage>
        <taxon>Bacteria</taxon>
        <taxon>Bacillati</taxon>
        <taxon>Actinomycetota</taxon>
        <taxon>Actinomycetes</taxon>
        <taxon>Mycobacteriales</taxon>
        <taxon>Nocardiaceae</taxon>
        <taxon>Nocardia</taxon>
    </lineage>
</organism>
<dbReference type="RefSeq" id="WP_195001958.1">
    <property type="nucleotide sequence ID" value="NZ_JADLQN010000001.1"/>
</dbReference>
<feature type="compositionally biased region" description="Basic and acidic residues" evidence="1">
    <location>
        <begin position="304"/>
        <end position="320"/>
    </location>
</feature>
<reference evidence="4 5" key="1">
    <citation type="submission" date="2020-10" db="EMBL/GenBank/DDBJ databases">
        <title>Identification of Nocardia species via Next-generation sequencing and recognition of intraspecies genetic diversity.</title>
        <authorList>
            <person name="Li P."/>
            <person name="Li P."/>
            <person name="Lu B."/>
        </authorList>
    </citation>
    <scope>NUCLEOTIDE SEQUENCE [LARGE SCALE GENOMIC DNA]</scope>
    <source>
        <strain evidence="4 5">BJ06-0143</strain>
    </source>
</reference>
<keyword evidence="2" id="KW-0812">Transmembrane</keyword>
<dbReference type="Proteomes" id="UP000707731">
    <property type="component" value="Unassembled WGS sequence"/>
</dbReference>
<feature type="domain" description="DUF6542" evidence="3">
    <location>
        <begin position="24"/>
        <end position="143"/>
    </location>
</feature>
<feature type="transmembrane region" description="Helical" evidence="2">
    <location>
        <begin position="121"/>
        <end position="140"/>
    </location>
</feature>
<feature type="transmembrane region" description="Helical" evidence="2">
    <location>
        <begin position="55"/>
        <end position="72"/>
    </location>
</feature>
<gene>
    <name evidence="4" type="ORF">IU449_12550</name>
</gene>
<dbReference type="InterPro" id="IPR046672">
    <property type="entry name" value="DUF6542"/>
</dbReference>
<feature type="transmembrane region" description="Helical" evidence="2">
    <location>
        <begin position="21"/>
        <end position="43"/>
    </location>
</feature>
<keyword evidence="2" id="KW-0472">Membrane</keyword>
<name>A0ABS0DFA2_9NOCA</name>